<evidence type="ECO:0000313" key="6">
    <source>
        <dbReference type="Proteomes" id="UP000693970"/>
    </source>
</evidence>
<keyword evidence="2 5" id="KW-0689">Ribosomal protein</keyword>
<evidence type="ECO:0000256" key="2">
    <source>
        <dbReference type="ARBA" id="ARBA00022980"/>
    </source>
</evidence>
<gene>
    <name evidence="5" type="ORF">IV203_007577</name>
</gene>
<dbReference type="FunFam" id="2.30.170.40:FF:000003">
    <property type="entry name" value="54S ribosomal protein L24"/>
    <property type="match status" value="1"/>
</dbReference>
<dbReference type="Pfam" id="PF00830">
    <property type="entry name" value="Ribosomal_L28"/>
    <property type="match status" value="1"/>
</dbReference>
<dbReference type="OrthoDB" id="361870at2759"/>
<keyword evidence="3" id="KW-0687">Ribonucleoprotein</keyword>
<organism evidence="5 6">
    <name type="scientific">Nitzschia inconspicua</name>
    <dbReference type="NCBI Taxonomy" id="303405"/>
    <lineage>
        <taxon>Eukaryota</taxon>
        <taxon>Sar</taxon>
        <taxon>Stramenopiles</taxon>
        <taxon>Ochrophyta</taxon>
        <taxon>Bacillariophyta</taxon>
        <taxon>Bacillariophyceae</taxon>
        <taxon>Bacillariophycidae</taxon>
        <taxon>Bacillariales</taxon>
        <taxon>Bacillariaceae</taxon>
        <taxon>Nitzschia</taxon>
    </lineage>
</organism>
<evidence type="ECO:0000256" key="3">
    <source>
        <dbReference type="ARBA" id="ARBA00023274"/>
    </source>
</evidence>
<evidence type="ECO:0000313" key="5">
    <source>
        <dbReference type="EMBL" id="KAG7342484.1"/>
    </source>
</evidence>
<comment type="similarity">
    <text evidence="1">Belongs to the bacterial ribosomal protein bL28 family.</text>
</comment>
<dbReference type="AlphaFoldDB" id="A0A9K3KEX4"/>
<dbReference type="GO" id="GO:0003735">
    <property type="term" value="F:structural constituent of ribosome"/>
    <property type="evidence" value="ECO:0007669"/>
    <property type="project" value="InterPro"/>
</dbReference>
<accession>A0A9K3KEX4</accession>
<proteinExistence type="inferred from homology"/>
<keyword evidence="6" id="KW-1185">Reference proteome</keyword>
<reference evidence="5" key="2">
    <citation type="submission" date="2021-04" db="EMBL/GenBank/DDBJ databases">
        <authorList>
            <person name="Podell S."/>
        </authorList>
    </citation>
    <scope>NUCLEOTIDE SEQUENCE</scope>
    <source>
        <strain evidence="5">Hildebrandi</strain>
    </source>
</reference>
<dbReference type="InterPro" id="IPR026569">
    <property type="entry name" value="Ribosomal_bL28"/>
</dbReference>
<dbReference type="Proteomes" id="UP000693970">
    <property type="component" value="Unassembled WGS sequence"/>
</dbReference>
<sequence length="149" mass="16838">MNTLVSGTISRLVGRPIASCHYFGPAAPTVSTIHDNKIQLVQYRYRSNRSQRGLYDGKDVRSGNNLSFSMKATKRTFKPNVFVKKVYSETLDEMVRFHLTTSALRSIDKMGGLDNYLLSSPHVTSGEGLQVKKRIINRLKFLERAANQE</sequence>
<comment type="caution">
    <text evidence="5">The sequence shown here is derived from an EMBL/GenBank/DDBJ whole genome shotgun (WGS) entry which is preliminary data.</text>
</comment>
<evidence type="ECO:0000256" key="1">
    <source>
        <dbReference type="ARBA" id="ARBA00008760"/>
    </source>
</evidence>
<dbReference type="PANTHER" id="PTHR13528">
    <property type="entry name" value="39S RIBOSOMAL PROTEIN L28, MITOCHONDRIAL"/>
    <property type="match status" value="1"/>
</dbReference>
<dbReference type="GO" id="GO:0005762">
    <property type="term" value="C:mitochondrial large ribosomal subunit"/>
    <property type="evidence" value="ECO:0007669"/>
    <property type="project" value="TreeGrafter"/>
</dbReference>
<name>A0A9K3KEX4_9STRA</name>
<reference evidence="5" key="1">
    <citation type="journal article" date="2021" name="Sci. Rep.">
        <title>Diploid genomic architecture of Nitzschia inconspicua, an elite biomass production diatom.</title>
        <authorList>
            <person name="Oliver A."/>
            <person name="Podell S."/>
            <person name="Pinowska A."/>
            <person name="Traller J.C."/>
            <person name="Smith S.R."/>
            <person name="McClure R."/>
            <person name="Beliaev A."/>
            <person name="Bohutskyi P."/>
            <person name="Hill E.A."/>
            <person name="Rabines A."/>
            <person name="Zheng H."/>
            <person name="Allen L.Z."/>
            <person name="Kuo A."/>
            <person name="Grigoriev I.V."/>
            <person name="Allen A.E."/>
            <person name="Hazlebeck D."/>
            <person name="Allen E.E."/>
        </authorList>
    </citation>
    <scope>NUCLEOTIDE SEQUENCE</scope>
    <source>
        <strain evidence="5">Hildebrandi</strain>
    </source>
</reference>
<protein>
    <recommendedName>
        <fullName evidence="4">Large ribosomal subunit protein bL28m</fullName>
    </recommendedName>
</protein>
<dbReference type="EMBL" id="JAGRRH010000025">
    <property type="protein sequence ID" value="KAG7342484.1"/>
    <property type="molecule type" value="Genomic_DNA"/>
</dbReference>
<dbReference type="PANTHER" id="PTHR13528:SF2">
    <property type="entry name" value="LARGE RIBOSOMAL SUBUNIT PROTEIN BL28M"/>
    <property type="match status" value="1"/>
</dbReference>
<evidence type="ECO:0000256" key="4">
    <source>
        <dbReference type="ARBA" id="ARBA00035269"/>
    </source>
</evidence>